<keyword evidence="1" id="KW-0472">Membrane</keyword>
<organism evidence="2 3">
    <name type="scientific">Candidatus Sulfomarinibacter kjeldsenii</name>
    <dbReference type="NCBI Taxonomy" id="2885994"/>
    <lineage>
        <taxon>Bacteria</taxon>
        <taxon>Pseudomonadati</taxon>
        <taxon>Acidobacteriota</taxon>
        <taxon>Thermoanaerobaculia</taxon>
        <taxon>Thermoanaerobaculales</taxon>
        <taxon>Candidatus Sulfomarinibacteraceae</taxon>
        <taxon>Candidatus Sulfomarinibacter</taxon>
    </lineage>
</organism>
<comment type="caution">
    <text evidence="2">The sequence shown here is derived from an EMBL/GenBank/DDBJ whole genome shotgun (WGS) entry which is preliminary data.</text>
</comment>
<keyword evidence="1" id="KW-0812">Transmembrane</keyword>
<sequence>MRTELALMLLNERRHVQAGRLHHNNDLGPLWCRRLACANIRTVLGPVRTFLILAMLLSAAATSFAATAALEVTVSANSPRIGDRVPVRVTARGGEDLMWGELRIGIEAEGPWVVVDSPHEMAGARPPVWELVLAPMAVGELSLPALGAGVRGPDGEVGEVAALELPTVHVVSVLPTEEEVQPVPLRDPVGVSGFPWEWVLPLAMPILGAALAFVWWLRRRRMRGDAAGVTVLAPFEELTALLDQLRGRIGREPGESICDRLAGGLRHYLERVSSEPAEEMTSFELRLLARKQDWPEDVRRGIQAVMSVADRVRFGRFAADDGELRQAIETSRNVSRCLEAHLAVDDEAAVELEAVG</sequence>
<evidence type="ECO:0008006" key="4">
    <source>
        <dbReference type="Google" id="ProtNLM"/>
    </source>
</evidence>
<evidence type="ECO:0000313" key="3">
    <source>
        <dbReference type="Proteomes" id="UP000598633"/>
    </source>
</evidence>
<evidence type="ECO:0000256" key="1">
    <source>
        <dbReference type="SAM" id="Phobius"/>
    </source>
</evidence>
<accession>A0A8J6Y4B5</accession>
<keyword evidence="1" id="KW-1133">Transmembrane helix</keyword>
<reference evidence="2 3" key="1">
    <citation type="submission" date="2020-08" db="EMBL/GenBank/DDBJ databases">
        <title>Acidobacteriota in marine sediments use diverse sulfur dissimilation pathways.</title>
        <authorList>
            <person name="Wasmund K."/>
        </authorList>
    </citation>
    <scope>NUCLEOTIDE SEQUENCE [LARGE SCALE GENOMIC DNA]</scope>
    <source>
        <strain evidence="2">MAG AM3-A</strain>
    </source>
</reference>
<name>A0A8J6Y4B5_9BACT</name>
<gene>
    <name evidence="2" type="ORF">IFJ97_01870</name>
</gene>
<evidence type="ECO:0000313" key="2">
    <source>
        <dbReference type="EMBL" id="MBD3870090.1"/>
    </source>
</evidence>
<protein>
    <recommendedName>
        <fullName evidence="4">Oxygen tolerance</fullName>
    </recommendedName>
</protein>
<dbReference type="Proteomes" id="UP000598633">
    <property type="component" value="Unassembled WGS sequence"/>
</dbReference>
<feature type="transmembrane region" description="Helical" evidence="1">
    <location>
        <begin position="198"/>
        <end position="217"/>
    </location>
</feature>
<proteinExistence type="predicted"/>
<dbReference type="AlphaFoldDB" id="A0A8J6Y4B5"/>
<dbReference type="EMBL" id="JACXWA010000030">
    <property type="protein sequence ID" value="MBD3870090.1"/>
    <property type="molecule type" value="Genomic_DNA"/>
</dbReference>